<dbReference type="EMBL" id="CASHTH010002421">
    <property type="protein sequence ID" value="CAI8029614.1"/>
    <property type="molecule type" value="Genomic_DNA"/>
</dbReference>
<reference evidence="1" key="1">
    <citation type="submission" date="2023-03" db="EMBL/GenBank/DDBJ databases">
        <authorList>
            <person name="Steffen K."/>
            <person name="Cardenas P."/>
        </authorList>
    </citation>
    <scope>NUCLEOTIDE SEQUENCE</scope>
</reference>
<dbReference type="AlphaFoldDB" id="A0AA35SHP2"/>
<organism evidence="1 2">
    <name type="scientific">Geodia barretti</name>
    <name type="common">Barrett's horny sponge</name>
    <dbReference type="NCBI Taxonomy" id="519541"/>
    <lineage>
        <taxon>Eukaryota</taxon>
        <taxon>Metazoa</taxon>
        <taxon>Porifera</taxon>
        <taxon>Demospongiae</taxon>
        <taxon>Heteroscleromorpha</taxon>
        <taxon>Tetractinellida</taxon>
        <taxon>Astrophorina</taxon>
        <taxon>Geodiidae</taxon>
        <taxon>Geodia</taxon>
    </lineage>
</organism>
<proteinExistence type="predicted"/>
<name>A0AA35SHP2_GEOBA</name>
<dbReference type="Proteomes" id="UP001174909">
    <property type="component" value="Unassembled WGS sequence"/>
</dbReference>
<keyword evidence="2" id="KW-1185">Reference proteome</keyword>
<gene>
    <name evidence="1" type="ORF">GBAR_LOCUS16804</name>
</gene>
<sequence length="88" mass="9603">MLSVDFSGDAILVANVDGVIHPATISVPTPTHRCPRGTSTAPRWSARCTALSSTSRPVKLLRRQPMRQSKVYKVQVEGDDIYVAPPED</sequence>
<comment type="caution">
    <text evidence="1">The sequence shown here is derived from an EMBL/GenBank/DDBJ whole genome shotgun (WGS) entry which is preliminary data.</text>
</comment>
<evidence type="ECO:0000313" key="1">
    <source>
        <dbReference type="EMBL" id="CAI8029614.1"/>
    </source>
</evidence>
<evidence type="ECO:0000313" key="2">
    <source>
        <dbReference type="Proteomes" id="UP001174909"/>
    </source>
</evidence>
<accession>A0AA35SHP2</accession>
<protein>
    <submittedName>
        <fullName evidence="1">Uncharacterized protein</fullName>
    </submittedName>
</protein>